<feature type="region of interest" description="Disordered" evidence="1">
    <location>
        <begin position="1004"/>
        <end position="1039"/>
    </location>
</feature>
<feature type="compositionally biased region" description="Polar residues" evidence="1">
    <location>
        <begin position="1565"/>
        <end position="1576"/>
    </location>
</feature>
<dbReference type="PANTHER" id="PTHR35511">
    <property type="entry name" value="A-KINASE ANCHOR-LIKE PROTEIN"/>
    <property type="match status" value="1"/>
</dbReference>
<feature type="compositionally biased region" description="Basic and acidic residues" evidence="1">
    <location>
        <begin position="303"/>
        <end position="314"/>
    </location>
</feature>
<feature type="region of interest" description="Disordered" evidence="1">
    <location>
        <begin position="1351"/>
        <end position="1396"/>
    </location>
</feature>
<feature type="compositionally biased region" description="Polar residues" evidence="1">
    <location>
        <begin position="38"/>
        <end position="50"/>
    </location>
</feature>
<feature type="compositionally biased region" description="Polar residues" evidence="1">
    <location>
        <begin position="326"/>
        <end position="335"/>
    </location>
</feature>
<feature type="region of interest" description="Disordered" evidence="1">
    <location>
        <begin position="576"/>
        <end position="606"/>
    </location>
</feature>
<feature type="compositionally biased region" description="Basic and acidic residues" evidence="1">
    <location>
        <begin position="1067"/>
        <end position="1090"/>
    </location>
</feature>
<feature type="region of interest" description="Disordered" evidence="1">
    <location>
        <begin position="630"/>
        <end position="691"/>
    </location>
</feature>
<feature type="region of interest" description="Disordered" evidence="1">
    <location>
        <begin position="762"/>
        <end position="808"/>
    </location>
</feature>
<gene>
    <name evidence="2" type="ORF">A4U43_C01F26820</name>
</gene>
<sequence>MASGDLSSKPESLITEYIHDELTEKNEVTEEIPKSACDEQTQATINTSTGKEVDGSELSQTLEFVSNSVPEDKNQEFIKQEEFSQNDNLPVDCVLKDMMPGFSDMKEDAENAMKNDEAILNKIEDGCSDGHTVVLKTPEQIDECDDSKAEFGEQMDQAFNDQGNTIYKESANTEELKDVTESPKNHNQGKVTEPKFTDNSAHTGYIDKLIPDTLGHYDHPETAKAKDEDVMEKESGDGSDASALVADIGYGRVSERREDVHQITSSEDNKVVVQQEKEHLDTNSELKPDDQRQGIECEAESTEVEKALDPDKDTNSSAVRVEDSSDATSESNTEETMVGDNCELDHKQEPTNMFDIREKDVPKKEEAADNIVEKSLSTENMNSAEVISENQIEEKNDETTNANSEVLGYEEKQKFKEASDGDDNTKNGIVTEEDKVSGTTAVRQESEPLIETETIEAEISGRVDQVMKVDAYEYQAYEEKDECKESTNLSIEKSIKNENDEKTSNVLDDLSVNATAPDSPAYRNLQADETDQTTKENYRTTEGIPSEEEHKCEDGEEKDKGIITISNHNIFDIPALDEESEQVETEHEKADDSSCEEQDGEVSRSNLMVQEVGELKEPDELANEAAAEINDRKKNEGEYGPKKEEAFDACPAESSNTGFNERKAAEVEYLSQQPTEKEEAIDGTTEEESENLYVKQVTDAKSISQIDTETMGDTLYAKKISLDKEMQDASVGPTENYAKVDEHNEGNHYKVVGELPVMQELAQESTDAEGEVPHQQNESMDLETNGNPEQSDSIAAHDEEIADRSEPLNIKLQKDKEELMQHEVSSNAMLGSQEITNGIASIQKDIIPEEDAVEAAHEQILEEESKDKKNNEVTVDTVSDDEVKEYDSKQIIIVKDSAENLDTSSSIASLAEEAKQEVGEKFSEISDHQPGEYEKEASGVTGTEAEFSKEMTSGVEKPNVVEQLTFSSADSRAACDTYVKGEDFYVAETSRLDDICKEERQEIKEVSDLEPKEVSEQSVMQEPQVNQPEVIMETEQPTEKASLEIEDNLPVSHFLMKYILQEGGEKVGGDYDGQHEDAMDKNNDGDKKNDVQLIKEQSKSEDKVGFEKLQGIPESVQTEESYDVKEKSETTVVKHDKSLQSTVDESTSITTMTEDGKEEIKTISPVKSIYIDEDCSNKLIPVEKSIQGTSVDSEDCREPDSAQDEKIQGTVLKDTITEMEIQKHNETQDKDFDISVQDNVLEKDSLQKEIGEDSRGCLQDREKVKGACVESDGLSIKNEHNNAEAFEITSEVKKIKCGEEKHDVGNQEQFLKNSSEEKLKLSESQYDQEVDRVTESSIHSLKMAETCLKNDNSEASLDKEQLETTNSKVEENNIDEETCETKEEEQKPEKTGLDETGLAYTINDHVLGEITGVQSEGKQVEDFEKVQEATNQNQVQVGNDTTKEMKLAESLEVQQLDLAADSSTQPEQMAEKSLKEGSSAVNADENYPAQTTDTKVDEDKTDAEKDGKEDEQEHNPEDYDHNAEIKVEDRDAELKPAQKKSHGLLSGVGSKVKHSIAKVKKAITGKSSHSKTLSAK</sequence>
<feature type="compositionally biased region" description="Polar residues" evidence="1">
    <location>
        <begin position="375"/>
        <end position="390"/>
    </location>
</feature>
<protein>
    <submittedName>
        <fullName evidence="2">Uncharacterized protein</fullName>
    </submittedName>
</protein>
<feature type="region of interest" description="Disordered" evidence="1">
    <location>
        <begin position="166"/>
        <end position="448"/>
    </location>
</feature>
<feature type="compositionally biased region" description="Basic and acidic residues" evidence="1">
    <location>
        <begin position="22"/>
        <end position="37"/>
    </location>
</feature>
<feature type="compositionally biased region" description="Basic and acidic residues" evidence="1">
    <location>
        <begin position="343"/>
        <end position="367"/>
    </location>
</feature>
<feature type="region of interest" description="Disordered" evidence="1">
    <location>
        <begin position="1426"/>
        <end position="1576"/>
    </location>
</feature>
<feature type="compositionally biased region" description="Polar residues" evidence="1">
    <location>
        <begin position="1428"/>
        <end position="1440"/>
    </location>
</feature>
<name>A0A5P1FT93_ASPOF</name>
<feature type="compositionally biased region" description="Basic and acidic residues" evidence="1">
    <location>
        <begin position="547"/>
        <end position="557"/>
    </location>
</feature>
<feature type="compositionally biased region" description="Acidic residues" evidence="1">
    <location>
        <begin position="681"/>
        <end position="690"/>
    </location>
</feature>
<feature type="region of interest" description="Disordered" evidence="1">
    <location>
        <begin position="1067"/>
        <end position="1156"/>
    </location>
</feature>
<dbReference type="OMA" id="STILFRM"/>
<feature type="compositionally biased region" description="Basic and acidic residues" evidence="1">
    <location>
        <begin position="215"/>
        <end position="236"/>
    </location>
</feature>
<feature type="compositionally biased region" description="Basic and acidic residues" evidence="1">
    <location>
        <begin position="795"/>
        <end position="808"/>
    </location>
</feature>
<reference evidence="3" key="1">
    <citation type="journal article" date="2017" name="Nat. Commun.">
        <title>The asparagus genome sheds light on the origin and evolution of a young Y chromosome.</title>
        <authorList>
            <person name="Harkess A."/>
            <person name="Zhou J."/>
            <person name="Xu C."/>
            <person name="Bowers J.E."/>
            <person name="Van der Hulst R."/>
            <person name="Ayyampalayam S."/>
            <person name="Mercati F."/>
            <person name="Riccardi P."/>
            <person name="McKain M.R."/>
            <person name="Kakrana A."/>
            <person name="Tang H."/>
            <person name="Ray J."/>
            <person name="Groenendijk J."/>
            <person name="Arikit S."/>
            <person name="Mathioni S.M."/>
            <person name="Nakano M."/>
            <person name="Shan H."/>
            <person name="Telgmann-Rauber A."/>
            <person name="Kanno A."/>
            <person name="Yue Z."/>
            <person name="Chen H."/>
            <person name="Li W."/>
            <person name="Chen Y."/>
            <person name="Xu X."/>
            <person name="Zhang Y."/>
            <person name="Luo S."/>
            <person name="Chen H."/>
            <person name="Gao J."/>
            <person name="Mao Z."/>
            <person name="Pires J.C."/>
            <person name="Luo M."/>
            <person name="Kudrna D."/>
            <person name="Wing R.A."/>
            <person name="Meyers B.C."/>
            <person name="Yi K."/>
            <person name="Kong H."/>
            <person name="Lavrijsen P."/>
            <person name="Sunseri F."/>
            <person name="Falavigna A."/>
            <person name="Ye Y."/>
            <person name="Leebens-Mack J.H."/>
            <person name="Chen G."/>
        </authorList>
    </citation>
    <scope>NUCLEOTIDE SEQUENCE [LARGE SCALE GENOMIC DNA]</scope>
    <source>
        <strain evidence="3">cv. DH0086</strain>
    </source>
</reference>
<feature type="compositionally biased region" description="Basic and acidic residues" evidence="1">
    <location>
        <begin position="1494"/>
        <end position="1536"/>
    </location>
</feature>
<evidence type="ECO:0000313" key="2">
    <source>
        <dbReference type="EMBL" id="ONK81234.1"/>
    </source>
</evidence>
<feature type="compositionally biased region" description="Basic and acidic residues" evidence="1">
    <location>
        <begin position="1004"/>
        <end position="1015"/>
    </location>
</feature>
<feature type="compositionally biased region" description="Basic and acidic residues" evidence="1">
    <location>
        <begin position="253"/>
        <end position="295"/>
    </location>
</feature>
<feature type="region of interest" description="Disordered" evidence="1">
    <location>
        <begin position="1186"/>
        <end position="1205"/>
    </location>
</feature>
<feature type="compositionally biased region" description="Basic and acidic residues" evidence="1">
    <location>
        <begin position="918"/>
        <end position="937"/>
    </location>
</feature>
<feature type="compositionally biased region" description="Basic and acidic residues" evidence="1">
    <location>
        <begin position="1096"/>
        <end position="1106"/>
    </location>
</feature>
<feature type="compositionally biased region" description="Basic and acidic residues" evidence="1">
    <location>
        <begin position="1194"/>
        <end position="1205"/>
    </location>
</feature>
<dbReference type="PANTHER" id="PTHR35511:SF2">
    <property type="entry name" value="A-KINASE ANCHOR-LIKE PROTEIN"/>
    <property type="match status" value="1"/>
</dbReference>
<feature type="compositionally biased region" description="Basic and acidic residues" evidence="1">
    <location>
        <begin position="1379"/>
        <end position="1393"/>
    </location>
</feature>
<feature type="compositionally biased region" description="Polar residues" evidence="1">
    <location>
        <begin position="1016"/>
        <end position="1027"/>
    </location>
</feature>
<evidence type="ECO:0000313" key="3">
    <source>
        <dbReference type="Proteomes" id="UP000243459"/>
    </source>
</evidence>
<dbReference type="Gramene" id="ONK81234">
    <property type="protein sequence ID" value="ONK81234"/>
    <property type="gene ID" value="A4U43_C01F26820"/>
</dbReference>
<dbReference type="Proteomes" id="UP000243459">
    <property type="component" value="Chromosome 1"/>
</dbReference>
<feature type="region of interest" description="Disordered" evidence="1">
    <location>
        <begin position="918"/>
        <end position="954"/>
    </location>
</feature>
<proteinExistence type="predicted"/>
<feature type="compositionally biased region" description="Basic and acidic residues" evidence="1">
    <location>
        <begin position="630"/>
        <end position="646"/>
    </location>
</feature>
<organism evidence="2 3">
    <name type="scientific">Asparagus officinalis</name>
    <name type="common">Garden asparagus</name>
    <dbReference type="NCBI Taxonomy" id="4686"/>
    <lineage>
        <taxon>Eukaryota</taxon>
        <taxon>Viridiplantae</taxon>
        <taxon>Streptophyta</taxon>
        <taxon>Embryophyta</taxon>
        <taxon>Tracheophyta</taxon>
        <taxon>Spermatophyta</taxon>
        <taxon>Magnoliopsida</taxon>
        <taxon>Liliopsida</taxon>
        <taxon>Asparagales</taxon>
        <taxon>Asparagaceae</taxon>
        <taxon>Asparagoideae</taxon>
        <taxon>Asparagus</taxon>
    </lineage>
</organism>
<feature type="region of interest" description="Disordered" evidence="1">
    <location>
        <begin position="500"/>
        <end position="557"/>
    </location>
</feature>
<feature type="compositionally biased region" description="Polar residues" evidence="1">
    <location>
        <begin position="774"/>
        <end position="793"/>
    </location>
</feature>
<keyword evidence="3" id="KW-1185">Reference proteome</keyword>
<evidence type="ECO:0000256" key="1">
    <source>
        <dbReference type="SAM" id="MobiDB-lite"/>
    </source>
</evidence>
<feature type="compositionally biased region" description="Basic and acidic residues" evidence="1">
    <location>
        <begin position="409"/>
        <end position="425"/>
    </location>
</feature>
<feature type="compositionally biased region" description="Basic and acidic residues" evidence="1">
    <location>
        <begin position="174"/>
        <end position="184"/>
    </location>
</feature>
<feature type="compositionally biased region" description="Basic residues" evidence="1">
    <location>
        <begin position="1551"/>
        <end position="1563"/>
    </location>
</feature>
<dbReference type="EMBL" id="CM007381">
    <property type="protein sequence ID" value="ONK81234.1"/>
    <property type="molecule type" value="Genomic_DNA"/>
</dbReference>
<feature type="region of interest" description="Disordered" evidence="1">
    <location>
        <begin position="22"/>
        <end position="57"/>
    </location>
</feature>
<feature type="compositionally biased region" description="Basic and acidic residues" evidence="1">
    <location>
        <begin position="1122"/>
        <end position="1138"/>
    </location>
</feature>
<accession>A0A5P1FT93</accession>
<feature type="compositionally biased region" description="Polar residues" evidence="1">
    <location>
        <begin position="1139"/>
        <end position="1153"/>
    </location>
</feature>